<keyword evidence="5" id="KW-1185">Reference proteome</keyword>
<feature type="compositionally biased region" description="Low complexity" evidence="2">
    <location>
        <begin position="43"/>
        <end position="75"/>
    </location>
</feature>
<sequence length="496" mass="52828">MYRAKFLVFSLIIALIFSVVAPVQGVKFFKVDAVSAATGSGNTTEQNQTPAQPAQPKTQTQTTTTEKPAETKVTTTSATTTAVTVKEIKRLLALHSYGEDVKLLQTMLNKLGYKLKVDGIFGPKTLAAVQDFQKKNNLKVDGIVGPKTLAKLVPAAGLVVAAKPEQQKPAEKPVVKEETVAVKIGKVDYAAHGTKCFTVAIAAVAGDKIVAAYIDDYQFMPANVAKGVPNSGADFGKNYPQGYVLGSKLTNADYYSNNMKTKGGATRTVNENFSGIINYVKGKTIAELEAQLAEKNKEEMKEAVDAVTGATLEDTHGYITAIVEAAKVAKAASDEKAIKVNVKDLPNLKIGKVDYAAHGTKCFTLASAVVLGDKIVAAVFDDYQFMPAASAKGVPNSDQEFGKNYPQGYVLASKLTNADYYSNNMKTKGGATRTVVENFTSIVDYVKGKSIVELSSQLSGSTKEEVKEHVDAITGATLEDTYGYIAAIVEAAKVAK</sequence>
<organism evidence="4 5">
    <name type="scientific">Thermovenabulum gondwanense</name>
    <dbReference type="NCBI Taxonomy" id="520767"/>
    <lineage>
        <taxon>Bacteria</taxon>
        <taxon>Bacillati</taxon>
        <taxon>Bacillota</taxon>
        <taxon>Clostridia</taxon>
        <taxon>Thermosediminibacterales</taxon>
        <taxon>Thermosediminibacteraceae</taxon>
        <taxon>Thermovenabulum</taxon>
    </lineage>
</organism>
<dbReference type="InterPro" id="IPR036366">
    <property type="entry name" value="PGBDSf"/>
</dbReference>
<dbReference type="PATRIC" id="fig|520767.4.peg.1699"/>
<dbReference type="EMBL" id="LOHZ01000035">
    <property type="protein sequence ID" value="KYO65352.1"/>
    <property type="molecule type" value="Genomic_DNA"/>
</dbReference>
<name>A0A162MD22_9FIRM</name>
<dbReference type="OrthoDB" id="2604992at2"/>
<evidence type="ECO:0000256" key="2">
    <source>
        <dbReference type="SAM" id="MobiDB-lite"/>
    </source>
</evidence>
<proteinExistence type="predicted"/>
<dbReference type="AlphaFoldDB" id="A0A162MD22"/>
<protein>
    <recommendedName>
        <fullName evidence="3">Peptidoglycan binding-like domain-containing protein</fullName>
    </recommendedName>
</protein>
<dbReference type="InterPro" id="IPR036365">
    <property type="entry name" value="PGBD-like_sf"/>
</dbReference>
<dbReference type="Gene3D" id="1.10.101.10">
    <property type="entry name" value="PGBD-like superfamily/PGBD"/>
    <property type="match status" value="1"/>
</dbReference>
<feature type="coiled-coil region" evidence="1">
    <location>
        <begin position="283"/>
        <end position="310"/>
    </location>
</feature>
<accession>A0A162MD22</accession>
<feature type="region of interest" description="Disordered" evidence="2">
    <location>
        <begin position="39"/>
        <end position="75"/>
    </location>
</feature>
<dbReference type="Proteomes" id="UP000075737">
    <property type="component" value="Unassembled WGS sequence"/>
</dbReference>
<evidence type="ECO:0000256" key="1">
    <source>
        <dbReference type="SAM" id="Coils"/>
    </source>
</evidence>
<evidence type="ECO:0000313" key="5">
    <source>
        <dbReference type="Proteomes" id="UP000075737"/>
    </source>
</evidence>
<comment type="caution">
    <text evidence="4">The sequence shown here is derived from an EMBL/GenBank/DDBJ whole genome shotgun (WGS) entry which is preliminary data.</text>
</comment>
<keyword evidence="1" id="KW-0175">Coiled coil</keyword>
<dbReference type="STRING" id="520767.ATZ99_15860"/>
<dbReference type="InterPro" id="IPR002477">
    <property type="entry name" value="Peptidoglycan-bd-like"/>
</dbReference>
<evidence type="ECO:0000313" key="4">
    <source>
        <dbReference type="EMBL" id="KYO65352.1"/>
    </source>
</evidence>
<feature type="domain" description="Peptidoglycan binding-like" evidence="3">
    <location>
        <begin position="98"/>
        <end position="152"/>
    </location>
</feature>
<dbReference type="SUPFAM" id="SSF47090">
    <property type="entry name" value="PGBD-like"/>
    <property type="match status" value="1"/>
</dbReference>
<gene>
    <name evidence="4" type="ORF">ATZ99_15860</name>
</gene>
<reference evidence="4 5" key="1">
    <citation type="submission" date="2015-12" db="EMBL/GenBank/DDBJ databases">
        <title>Draft genome of Thermovenabulum gondwanense isolated from a red thermophilic microbial mat colonisisng an outflow channel of a bore well.</title>
        <authorList>
            <person name="Patel B.K."/>
        </authorList>
    </citation>
    <scope>NUCLEOTIDE SEQUENCE [LARGE SCALE GENOMIC DNA]</scope>
    <source>
        <strain evidence="4 5">R270</strain>
    </source>
</reference>
<evidence type="ECO:0000259" key="3">
    <source>
        <dbReference type="Pfam" id="PF01471"/>
    </source>
</evidence>
<dbReference type="Pfam" id="PF01471">
    <property type="entry name" value="PG_binding_1"/>
    <property type="match status" value="1"/>
</dbReference>